<evidence type="ECO:0000313" key="2">
    <source>
        <dbReference type="Proteomes" id="UP000293846"/>
    </source>
</evidence>
<proteinExistence type="predicted"/>
<protein>
    <submittedName>
        <fullName evidence="1">Uncharacterized protein</fullName>
    </submittedName>
</protein>
<keyword evidence="2" id="KW-1185">Reference proteome</keyword>
<organism evidence="1 2">
    <name type="scientific">Cytobacillus praedii</name>
    <dbReference type="NCBI Taxonomy" id="1742358"/>
    <lineage>
        <taxon>Bacteria</taxon>
        <taxon>Bacillati</taxon>
        <taxon>Bacillota</taxon>
        <taxon>Bacilli</taxon>
        <taxon>Bacillales</taxon>
        <taxon>Bacillaceae</taxon>
        <taxon>Cytobacillus</taxon>
    </lineage>
</organism>
<comment type="caution">
    <text evidence="1">The sequence shown here is derived from an EMBL/GenBank/DDBJ whole genome shotgun (WGS) entry which is preliminary data.</text>
</comment>
<sequence length="203" mass="22985">MKSSSSKEIKRGQAISFRIPSDTPDHLLGHLQRLKEIERRNFSSKIAEYVLQGVGQSFSKERETITVPLPHKLSKSQRDWLKHEHSEAVMGSIVYQLLTDPIRTTALLASLNSNSLDINEALYLQEELPNEEVPDTEASLASDYLSAFEKKADAEDLSIMDDLDAFDWQKVTKDKSITAEEQQADMENDLDSLLGDFLNKMNK</sequence>
<dbReference type="Proteomes" id="UP000293846">
    <property type="component" value="Unassembled WGS sequence"/>
</dbReference>
<reference evidence="1 2" key="1">
    <citation type="submission" date="2019-03" db="EMBL/GenBank/DDBJ databases">
        <authorList>
            <person name="Jensen L."/>
            <person name="Storgaard J."/>
            <person name="Sulaj E."/>
            <person name="Schramm A."/>
            <person name="Marshall I.P.G."/>
        </authorList>
    </citation>
    <scope>NUCLEOTIDE SEQUENCE [LARGE SCALE GENOMIC DNA]</scope>
    <source>
        <strain evidence="1 2">2017H2G3</strain>
    </source>
</reference>
<dbReference type="AlphaFoldDB" id="A0A4V2NTV2"/>
<dbReference type="EMBL" id="SJTH01000049">
    <property type="protein sequence ID" value="TCJ01808.1"/>
    <property type="molecule type" value="Genomic_DNA"/>
</dbReference>
<name>A0A4V2NTV2_9BACI</name>
<gene>
    <name evidence="1" type="ORF">E0Y62_22325</name>
</gene>
<accession>A0A4V2NTV2</accession>
<dbReference type="RefSeq" id="WP_057759588.1">
    <property type="nucleotide sequence ID" value="NZ_LMBX01000001.1"/>
</dbReference>
<evidence type="ECO:0000313" key="1">
    <source>
        <dbReference type="EMBL" id="TCJ01808.1"/>
    </source>
</evidence>
<dbReference type="OrthoDB" id="2691481at2"/>